<accession>X1ATV3</accession>
<protein>
    <submittedName>
        <fullName evidence="1">Uncharacterized protein</fullName>
    </submittedName>
</protein>
<evidence type="ECO:0000313" key="1">
    <source>
        <dbReference type="EMBL" id="GAG72707.1"/>
    </source>
</evidence>
<sequence length="91" mass="9898">MDLIRINTSTQVSTVACFIKMLVLDCGGSASVALRIYDEATSSETTASRKLTMRNTEGELTKVIIFPGRGLRLPNGCWMAYEGGEVFYALG</sequence>
<name>X1ATV3_9ZZZZ</name>
<gene>
    <name evidence="1" type="ORF">S01H4_08990</name>
</gene>
<dbReference type="AlphaFoldDB" id="X1ATV3"/>
<organism evidence="1">
    <name type="scientific">marine sediment metagenome</name>
    <dbReference type="NCBI Taxonomy" id="412755"/>
    <lineage>
        <taxon>unclassified sequences</taxon>
        <taxon>metagenomes</taxon>
        <taxon>ecological metagenomes</taxon>
    </lineage>
</organism>
<reference evidence="1" key="1">
    <citation type="journal article" date="2014" name="Front. Microbiol.">
        <title>High frequency of phylogenetically diverse reductive dehalogenase-homologous genes in deep subseafloor sedimentary metagenomes.</title>
        <authorList>
            <person name="Kawai M."/>
            <person name="Futagami T."/>
            <person name="Toyoda A."/>
            <person name="Takaki Y."/>
            <person name="Nishi S."/>
            <person name="Hori S."/>
            <person name="Arai W."/>
            <person name="Tsubouchi T."/>
            <person name="Morono Y."/>
            <person name="Uchiyama I."/>
            <person name="Ito T."/>
            <person name="Fujiyama A."/>
            <person name="Inagaki F."/>
            <person name="Takami H."/>
        </authorList>
    </citation>
    <scope>NUCLEOTIDE SEQUENCE</scope>
    <source>
        <strain evidence="1">Expedition CK06-06</strain>
    </source>
</reference>
<dbReference type="EMBL" id="BART01003174">
    <property type="protein sequence ID" value="GAG72707.1"/>
    <property type="molecule type" value="Genomic_DNA"/>
</dbReference>
<proteinExistence type="predicted"/>
<dbReference type="PROSITE" id="PS51257">
    <property type="entry name" value="PROKAR_LIPOPROTEIN"/>
    <property type="match status" value="1"/>
</dbReference>
<comment type="caution">
    <text evidence="1">The sequence shown here is derived from an EMBL/GenBank/DDBJ whole genome shotgun (WGS) entry which is preliminary data.</text>
</comment>